<name>A0A6V8MU25_9BACT</name>
<dbReference type="EMBL" id="BLXY01000002">
    <property type="protein sequence ID" value="GFO63552.1"/>
    <property type="molecule type" value="Genomic_DNA"/>
</dbReference>
<dbReference type="Proteomes" id="UP000568888">
    <property type="component" value="Unassembled WGS sequence"/>
</dbReference>
<dbReference type="RefSeq" id="WP_183346405.1">
    <property type="nucleotide sequence ID" value="NZ_BLXY01000002.1"/>
</dbReference>
<evidence type="ECO:0000313" key="2">
    <source>
        <dbReference type="EMBL" id="GFO63552.1"/>
    </source>
</evidence>
<dbReference type="PROSITE" id="PS51257">
    <property type="entry name" value="PROKAR_LIPOPROTEIN"/>
    <property type="match status" value="1"/>
</dbReference>
<dbReference type="AlphaFoldDB" id="A0A6V8MU25"/>
<accession>A0A6V8MU25</accession>
<comment type="caution">
    <text evidence="2">The sequence shown here is derived from an EMBL/GenBank/DDBJ whole genome shotgun (WGS) entry which is preliminary data.</text>
</comment>
<feature type="signal peptide" evidence="1">
    <location>
        <begin position="1"/>
        <end position="26"/>
    </location>
</feature>
<proteinExistence type="predicted"/>
<keyword evidence="1" id="KW-0732">Signal</keyword>
<evidence type="ECO:0000256" key="1">
    <source>
        <dbReference type="SAM" id="SignalP"/>
    </source>
</evidence>
<evidence type="ECO:0000313" key="3">
    <source>
        <dbReference type="Proteomes" id="UP000568888"/>
    </source>
</evidence>
<sequence>MRNSFPVKFCSFLLLAVIFCTFLSGACDNAHALEGCGTAADCMQAASHVDRGCDTPDCPLQGDAGHDNCDFCCDCACHVSLSVGHFSLDYHPVFAALHTFDRFTFIPEVFLSKFVPPQLRA</sequence>
<organism evidence="2 3">
    <name type="scientific">Geomonas paludis</name>
    <dbReference type="NCBI Taxonomy" id="2740185"/>
    <lineage>
        <taxon>Bacteria</taxon>
        <taxon>Pseudomonadati</taxon>
        <taxon>Thermodesulfobacteriota</taxon>
        <taxon>Desulfuromonadia</taxon>
        <taxon>Geobacterales</taxon>
        <taxon>Geobacteraceae</taxon>
        <taxon>Geomonas</taxon>
    </lineage>
</organism>
<feature type="chain" id="PRO_5028271270" description="Lipoprotein" evidence="1">
    <location>
        <begin position="27"/>
        <end position="121"/>
    </location>
</feature>
<reference evidence="3" key="1">
    <citation type="submission" date="2020-06" db="EMBL/GenBank/DDBJ databases">
        <title>Draft genomic sequecing of Geomonas sp. Red736.</title>
        <authorList>
            <person name="Itoh H."/>
            <person name="Xu Z.X."/>
            <person name="Ushijima N."/>
            <person name="Masuda Y."/>
            <person name="Shiratori Y."/>
            <person name="Senoo K."/>
        </authorList>
    </citation>
    <scope>NUCLEOTIDE SEQUENCE [LARGE SCALE GENOMIC DNA]</scope>
    <source>
        <strain evidence="3">Red736</strain>
    </source>
</reference>
<evidence type="ECO:0008006" key="4">
    <source>
        <dbReference type="Google" id="ProtNLM"/>
    </source>
</evidence>
<gene>
    <name evidence="2" type="ORF">GMPD_14710</name>
</gene>
<protein>
    <recommendedName>
        <fullName evidence="4">Lipoprotein</fullName>
    </recommendedName>
</protein>